<feature type="compositionally biased region" description="Low complexity" evidence="10">
    <location>
        <begin position="276"/>
        <end position="285"/>
    </location>
</feature>
<evidence type="ECO:0000256" key="9">
    <source>
        <dbReference type="ARBA" id="ARBA00049486"/>
    </source>
</evidence>
<dbReference type="GO" id="GO:0005737">
    <property type="term" value="C:cytoplasm"/>
    <property type="evidence" value="ECO:0007669"/>
    <property type="project" value="InterPro"/>
</dbReference>
<evidence type="ECO:0000256" key="3">
    <source>
        <dbReference type="ARBA" id="ARBA00013266"/>
    </source>
</evidence>
<comment type="similarity">
    <text evidence="2">Belongs to the transferase hexapeptide repeat family.</text>
</comment>
<protein>
    <recommendedName>
        <fullName evidence="4">Serine acetyltransferase</fullName>
        <ecNumber evidence="3">2.3.1.30</ecNumber>
    </recommendedName>
</protein>
<keyword evidence="13" id="KW-1185">Reference proteome</keyword>
<evidence type="ECO:0000256" key="7">
    <source>
        <dbReference type="ARBA" id="ARBA00022737"/>
    </source>
</evidence>
<dbReference type="AlphaFoldDB" id="A0A2U2BU06"/>
<keyword evidence="5" id="KW-0028">Amino-acid biosynthesis</keyword>
<sequence>MSLAESPRRADDAPANAETAQKAIWGRLRMEAASAAAEEPVLASFLNAAILRHDRFTDALAQRLAAKIADPQLDAILVHDVVLDALKSDPEIAERAAADMMAIDERDPACRSLLQPFLYYKGYHAIESYRIAHWLWEQGRETLAFHLQSRISERFGVDIHPAARIGKGIMVDHATAVVIGETAVVGDNVSLLHEVTLGGTGSEAGRRHPTIGNGVLIGAGAKVLGDITVGEEARIAAGSVVLKSVPAHCTVAGVPARAVGECAEPARTMDQTLTESAGADAGASADRGDHPQGG</sequence>
<evidence type="ECO:0000259" key="11">
    <source>
        <dbReference type="SMART" id="SM00971"/>
    </source>
</evidence>
<dbReference type="SMART" id="SM00971">
    <property type="entry name" value="SATase_N"/>
    <property type="match status" value="1"/>
</dbReference>
<evidence type="ECO:0000256" key="8">
    <source>
        <dbReference type="ARBA" id="ARBA00023315"/>
    </source>
</evidence>
<keyword evidence="6 12" id="KW-0808">Transferase</keyword>
<dbReference type="InterPro" id="IPR045304">
    <property type="entry name" value="LbH_SAT"/>
</dbReference>
<comment type="catalytic activity">
    <reaction evidence="9">
        <text>L-serine + acetyl-CoA = O-acetyl-L-serine + CoA</text>
        <dbReference type="Rhea" id="RHEA:24560"/>
        <dbReference type="ChEBI" id="CHEBI:33384"/>
        <dbReference type="ChEBI" id="CHEBI:57287"/>
        <dbReference type="ChEBI" id="CHEBI:57288"/>
        <dbReference type="ChEBI" id="CHEBI:58340"/>
        <dbReference type="EC" id="2.3.1.30"/>
    </reaction>
</comment>
<dbReference type="PROSITE" id="PS00101">
    <property type="entry name" value="HEXAPEP_TRANSFERASES"/>
    <property type="match status" value="1"/>
</dbReference>
<dbReference type="InterPro" id="IPR010493">
    <property type="entry name" value="Ser_AcTrfase_N"/>
</dbReference>
<dbReference type="NCBIfam" id="TIGR01172">
    <property type="entry name" value="cysE"/>
    <property type="match status" value="1"/>
</dbReference>
<dbReference type="CDD" id="cd03354">
    <property type="entry name" value="LbH_SAT"/>
    <property type="match status" value="1"/>
</dbReference>
<keyword evidence="8" id="KW-0012">Acyltransferase</keyword>
<evidence type="ECO:0000313" key="13">
    <source>
        <dbReference type="Proteomes" id="UP000245168"/>
    </source>
</evidence>
<dbReference type="FunFam" id="2.160.10.10:FF:000002">
    <property type="entry name" value="Serine acetyltransferase"/>
    <property type="match status" value="1"/>
</dbReference>
<organism evidence="12 13">
    <name type="scientific">Marinicauda salina</name>
    <dbReference type="NCBI Taxonomy" id="2135793"/>
    <lineage>
        <taxon>Bacteria</taxon>
        <taxon>Pseudomonadati</taxon>
        <taxon>Pseudomonadota</taxon>
        <taxon>Alphaproteobacteria</taxon>
        <taxon>Maricaulales</taxon>
        <taxon>Maricaulaceae</taxon>
        <taxon>Marinicauda</taxon>
    </lineage>
</organism>
<dbReference type="EMBL" id="QEXV01000003">
    <property type="protein sequence ID" value="PWE17479.1"/>
    <property type="molecule type" value="Genomic_DNA"/>
</dbReference>
<evidence type="ECO:0000313" key="12">
    <source>
        <dbReference type="EMBL" id="PWE17479.1"/>
    </source>
</evidence>
<dbReference type="EC" id="2.3.1.30" evidence="3"/>
<comment type="caution">
    <text evidence="12">The sequence shown here is derived from an EMBL/GenBank/DDBJ whole genome shotgun (WGS) entry which is preliminary data.</text>
</comment>
<dbReference type="SUPFAM" id="SSF51161">
    <property type="entry name" value="Trimeric LpxA-like enzymes"/>
    <property type="match status" value="1"/>
</dbReference>
<gene>
    <name evidence="12" type="primary">cysE</name>
    <name evidence="12" type="ORF">DDZ18_07350</name>
</gene>
<dbReference type="Gene3D" id="1.10.3130.10">
    <property type="entry name" value="serine acetyltransferase, domain 1"/>
    <property type="match status" value="1"/>
</dbReference>
<dbReference type="GO" id="GO:0006535">
    <property type="term" value="P:cysteine biosynthetic process from serine"/>
    <property type="evidence" value="ECO:0007669"/>
    <property type="project" value="InterPro"/>
</dbReference>
<dbReference type="InterPro" id="IPR018357">
    <property type="entry name" value="Hexapep_transf_CS"/>
</dbReference>
<dbReference type="UniPathway" id="UPA00136">
    <property type="reaction ID" value="UER00199"/>
</dbReference>
<dbReference type="Pfam" id="PF06426">
    <property type="entry name" value="SATase_N"/>
    <property type="match status" value="1"/>
</dbReference>
<dbReference type="InterPro" id="IPR042122">
    <property type="entry name" value="Ser_AcTrfase_N_sf"/>
</dbReference>
<dbReference type="InterPro" id="IPR001451">
    <property type="entry name" value="Hexapep"/>
</dbReference>
<evidence type="ECO:0000256" key="5">
    <source>
        <dbReference type="ARBA" id="ARBA00022605"/>
    </source>
</evidence>
<dbReference type="OrthoDB" id="9801456at2"/>
<dbReference type="Gene3D" id="2.160.10.10">
    <property type="entry name" value="Hexapeptide repeat proteins"/>
    <property type="match status" value="1"/>
</dbReference>
<accession>A0A2U2BU06</accession>
<evidence type="ECO:0000256" key="4">
    <source>
        <dbReference type="ARBA" id="ARBA00018522"/>
    </source>
</evidence>
<proteinExistence type="inferred from homology"/>
<dbReference type="GO" id="GO:0009001">
    <property type="term" value="F:serine O-acetyltransferase activity"/>
    <property type="evidence" value="ECO:0007669"/>
    <property type="project" value="UniProtKB-EC"/>
</dbReference>
<dbReference type="PANTHER" id="PTHR42811">
    <property type="entry name" value="SERINE ACETYLTRANSFERASE"/>
    <property type="match status" value="1"/>
</dbReference>
<dbReference type="NCBIfam" id="NF041874">
    <property type="entry name" value="EPS_EpsC"/>
    <property type="match status" value="1"/>
</dbReference>
<dbReference type="RefSeq" id="WP_109252710.1">
    <property type="nucleotide sequence ID" value="NZ_QEXV01000003.1"/>
</dbReference>
<reference evidence="13" key="1">
    <citation type="submission" date="2018-05" db="EMBL/GenBank/DDBJ databases">
        <authorList>
            <person name="Liu B.-T."/>
        </authorList>
    </citation>
    <scope>NUCLEOTIDE SEQUENCE [LARGE SCALE GENOMIC DNA]</scope>
    <source>
        <strain evidence="13">WD6-1</strain>
    </source>
</reference>
<feature type="domain" description="Serine acetyltransferase N-terminal" evidence="11">
    <location>
        <begin position="24"/>
        <end position="128"/>
    </location>
</feature>
<keyword evidence="7" id="KW-0677">Repeat</keyword>
<evidence type="ECO:0000256" key="6">
    <source>
        <dbReference type="ARBA" id="ARBA00022679"/>
    </source>
</evidence>
<evidence type="ECO:0000256" key="2">
    <source>
        <dbReference type="ARBA" id="ARBA00007274"/>
    </source>
</evidence>
<dbReference type="InterPro" id="IPR053376">
    <property type="entry name" value="Serine_acetyltransferase"/>
</dbReference>
<feature type="region of interest" description="Disordered" evidence="10">
    <location>
        <begin position="274"/>
        <end position="294"/>
    </location>
</feature>
<dbReference type="InterPro" id="IPR011004">
    <property type="entry name" value="Trimer_LpxA-like_sf"/>
</dbReference>
<dbReference type="InterPro" id="IPR005881">
    <property type="entry name" value="Ser_O-AcTrfase"/>
</dbReference>
<comment type="pathway">
    <text evidence="1">Amino-acid biosynthesis; L-cysteine biosynthesis; L-cysteine from L-serine: step 1/2.</text>
</comment>
<name>A0A2U2BU06_9PROT</name>
<evidence type="ECO:0000256" key="10">
    <source>
        <dbReference type="SAM" id="MobiDB-lite"/>
    </source>
</evidence>
<evidence type="ECO:0000256" key="1">
    <source>
        <dbReference type="ARBA" id="ARBA00004876"/>
    </source>
</evidence>
<dbReference type="Proteomes" id="UP000245168">
    <property type="component" value="Unassembled WGS sequence"/>
</dbReference>
<dbReference type="Pfam" id="PF00132">
    <property type="entry name" value="Hexapep"/>
    <property type="match status" value="1"/>
</dbReference>